<organism evidence="3 4">
    <name type="scientific">Trichoplusia ni</name>
    <name type="common">Cabbage looper</name>
    <dbReference type="NCBI Taxonomy" id="7111"/>
    <lineage>
        <taxon>Eukaryota</taxon>
        <taxon>Metazoa</taxon>
        <taxon>Ecdysozoa</taxon>
        <taxon>Arthropoda</taxon>
        <taxon>Hexapoda</taxon>
        <taxon>Insecta</taxon>
        <taxon>Pterygota</taxon>
        <taxon>Neoptera</taxon>
        <taxon>Endopterygota</taxon>
        <taxon>Lepidoptera</taxon>
        <taxon>Glossata</taxon>
        <taxon>Ditrysia</taxon>
        <taxon>Noctuoidea</taxon>
        <taxon>Noctuidae</taxon>
        <taxon>Plusiinae</taxon>
        <taxon>Trichoplusia</taxon>
    </lineage>
</organism>
<dbReference type="SMART" id="SM00733">
    <property type="entry name" value="Mterf"/>
    <property type="match status" value="3"/>
</dbReference>
<dbReference type="Proteomes" id="UP000322000">
    <property type="component" value="Chromosome 15"/>
</dbReference>
<sequence>MALRSVISVFRPLTTFYKTNAVTILKCVSPKLNYVGFIQNNVRLSTVSHRNRTKVPVKSGFDESKAKIVLALNFQSPEDTLPFYKLPIRTLIHIYKVTKDDESKGYCKNRLYYIASRIQVPPSVLSEKIAKRTFIYSLTFDWLEKSLDVLLDMGVTSDRILRDLWVLKYHHETIHERLLRVKNMGISNLYPWMVRCSEDILQRFISISQETKTILGESKSTQTYLANRLNTSVDHVEEMCIKIPALKTIRVTKVKHFLDFLLMEGFEVEDIAMKPRVLSASQKTVKQRLDKLRGLGLNEINLNVLCRSKKDFQKYCESIETISKESGNPS</sequence>
<name>A0A7E5WBJ6_TRINI</name>
<protein>
    <submittedName>
        <fullName evidence="4">Transcription termination factor, mitochondrial</fullName>
    </submittedName>
</protein>
<keyword evidence="2" id="KW-0809">Transit peptide</keyword>
<keyword evidence="3" id="KW-1185">Reference proteome</keyword>
<gene>
    <name evidence="4" type="primary">LOC113501017</name>
</gene>
<dbReference type="Pfam" id="PF02536">
    <property type="entry name" value="mTERF"/>
    <property type="match status" value="1"/>
</dbReference>
<dbReference type="OrthoDB" id="75923at2759"/>
<dbReference type="RefSeq" id="XP_026737792.1">
    <property type="nucleotide sequence ID" value="XM_026881991.1"/>
</dbReference>
<dbReference type="GO" id="GO:0006393">
    <property type="term" value="P:termination of mitochondrial transcription"/>
    <property type="evidence" value="ECO:0007669"/>
    <property type="project" value="TreeGrafter"/>
</dbReference>
<proteinExistence type="inferred from homology"/>
<dbReference type="InParanoid" id="A0A7E5WBJ6"/>
<dbReference type="GO" id="GO:0003676">
    <property type="term" value="F:nucleic acid binding"/>
    <property type="evidence" value="ECO:0007669"/>
    <property type="project" value="InterPro"/>
</dbReference>
<dbReference type="GO" id="GO:0005759">
    <property type="term" value="C:mitochondrial matrix"/>
    <property type="evidence" value="ECO:0007669"/>
    <property type="project" value="TreeGrafter"/>
</dbReference>
<dbReference type="PANTHER" id="PTHR15437">
    <property type="entry name" value="TRANSCRIPTION TERMINATION FACTOR, MITOCHONDRIAL"/>
    <property type="match status" value="1"/>
</dbReference>
<evidence type="ECO:0000256" key="1">
    <source>
        <dbReference type="ARBA" id="ARBA00007692"/>
    </source>
</evidence>
<dbReference type="CTD" id="34837"/>
<dbReference type="FunCoup" id="A0A7E5WBJ6">
    <property type="interactions" value="160"/>
</dbReference>
<evidence type="ECO:0000313" key="4">
    <source>
        <dbReference type="RefSeq" id="XP_026737792.1"/>
    </source>
</evidence>
<dbReference type="InterPro" id="IPR003690">
    <property type="entry name" value="MTERF"/>
</dbReference>
<reference evidence="4" key="1">
    <citation type="submission" date="2025-08" db="UniProtKB">
        <authorList>
            <consortium name="RefSeq"/>
        </authorList>
    </citation>
    <scope>IDENTIFICATION</scope>
</reference>
<dbReference type="PANTHER" id="PTHR15437:SF6">
    <property type="entry name" value="TRANSCRIPTION TERMINATION FACTOR, MITOCHONDRIAL"/>
    <property type="match status" value="1"/>
</dbReference>
<evidence type="ECO:0000256" key="2">
    <source>
        <dbReference type="ARBA" id="ARBA00022946"/>
    </source>
</evidence>
<dbReference type="GeneID" id="113501017"/>
<dbReference type="Gene3D" id="1.25.70.10">
    <property type="entry name" value="Transcription termination factor 3, mitochondrial"/>
    <property type="match status" value="1"/>
</dbReference>
<dbReference type="AlphaFoldDB" id="A0A7E5WBJ6"/>
<evidence type="ECO:0000313" key="3">
    <source>
        <dbReference type="Proteomes" id="UP000322000"/>
    </source>
</evidence>
<dbReference type="KEGG" id="tnl:113501017"/>
<comment type="similarity">
    <text evidence="1">Belongs to the mTERF family.</text>
</comment>
<dbReference type="InterPro" id="IPR038538">
    <property type="entry name" value="MTERF_sf"/>
</dbReference>
<accession>A0A7E5WBJ6</accession>